<proteinExistence type="predicted"/>
<dbReference type="EMBL" id="JAEPRB010000219">
    <property type="protein sequence ID" value="KAG2218628.1"/>
    <property type="molecule type" value="Genomic_DNA"/>
</dbReference>
<dbReference type="Pfam" id="PF12762">
    <property type="entry name" value="DDE_Tnp_IS1595"/>
    <property type="match status" value="1"/>
</dbReference>
<reference evidence="3 4" key="1">
    <citation type="submission" date="2020-12" db="EMBL/GenBank/DDBJ databases">
        <title>Metabolic potential, ecology and presence of endohyphal bacteria is reflected in genomic diversity of Mucoromycotina.</title>
        <authorList>
            <person name="Muszewska A."/>
            <person name="Okrasinska A."/>
            <person name="Steczkiewicz K."/>
            <person name="Drgas O."/>
            <person name="Orlowska M."/>
            <person name="Perlinska-Lenart U."/>
            <person name="Aleksandrzak-Piekarczyk T."/>
            <person name="Szatraj K."/>
            <person name="Zielenkiewicz U."/>
            <person name="Pilsyk S."/>
            <person name="Malc E."/>
            <person name="Mieczkowski P."/>
            <person name="Kruszewska J.S."/>
            <person name="Biernat P."/>
            <person name="Pawlowska J."/>
        </authorList>
    </citation>
    <scope>NUCLEOTIDE SEQUENCE [LARGE SCALE GENOMIC DNA]</scope>
    <source>
        <strain evidence="3 4">CBS 142.35</strain>
    </source>
</reference>
<keyword evidence="4" id="KW-1185">Reference proteome</keyword>
<sequence length="225" mass="25726">EKIGGPGIIVEIDESKFGKWKYGIGGAVEGQWVLGGVERIEERQIFLVPVEQRNAATLLDIIAQKVALGSIIYTDCGRAYNSIPQLVNEQGDSLRYQHLTVNHEYNFVDPVTFCYTNTIEGTWNGIKLRTFPKNYAKKQIGHSLNFFIWRRKFKGQQWSRAMHCLRTIYFETVEVEEVEQNSNQEIQDQDNNQDIQSNYSLDTELESSSSSITSSESEFVPSDIE</sequence>
<protein>
    <recommendedName>
        <fullName evidence="2">ISXO2-like transposase domain-containing protein</fullName>
    </recommendedName>
</protein>
<dbReference type="PANTHER" id="PTHR47163">
    <property type="entry name" value="DDE_TNP_IS1595 DOMAIN-CONTAINING PROTEIN"/>
    <property type="match status" value="1"/>
</dbReference>
<dbReference type="Proteomes" id="UP000646827">
    <property type="component" value="Unassembled WGS sequence"/>
</dbReference>
<evidence type="ECO:0000313" key="3">
    <source>
        <dbReference type="EMBL" id="KAG2218628.1"/>
    </source>
</evidence>
<feature type="domain" description="ISXO2-like transposase" evidence="2">
    <location>
        <begin position="2"/>
        <end position="152"/>
    </location>
</feature>
<feature type="non-terminal residue" evidence="3">
    <location>
        <position position="225"/>
    </location>
</feature>
<dbReference type="InterPro" id="IPR024445">
    <property type="entry name" value="Tnp_ISXO2-like"/>
</dbReference>
<evidence type="ECO:0000259" key="2">
    <source>
        <dbReference type="SMART" id="SM01126"/>
    </source>
</evidence>
<evidence type="ECO:0000313" key="4">
    <source>
        <dbReference type="Proteomes" id="UP000646827"/>
    </source>
</evidence>
<organism evidence="3 4">
    <name type="scientific">Circinella minor</name>
    <dbReference type="NCBI Taxonomy" id="1195481"/>
    <lineage>
        <taxon>Eukaryota</taxon>
        <taxon>Fungi</taxon>
        <taxon>Fungi incertae sedis</taxon>
        <taxon>Mucoromycota</taxon>
        <taxon>Mucoromycotina</taxon>
        <taxon>Mucoromycetes</taxon>
        <taxon>Mucorales</taxon>
        <taxon>Lichtheimiaceae</taxon>
        <taxon>Circinella</taxon>
    </lineage>
</organism>
<dbReference type="OrthoDB" id="5598606at2759"/>
<name>A0A8H7RY04_9FUNG</name>
<dbReference type="AlphaFoldDB" id="A0A8H7RY04"/>
<dbReference type="PANTHER" id="PTHR47163:SF2">
    <property type="entry name" value="SI:DKEY-17M8.2"/>
    <property type="match status" value="1"/>
</dbReference>
<gene>
    <name evidence="3" type="ORF">INT45_009760</name>
</gene>
<accession>A0A8H7RY04</accession>
<evidence type="ECO:0000256" key="1">
    <source>
        <dbReference type="SAM" id="MobiDB-lite"/>
    </source>
</evidence>
<dbReference type="SMART" id="SM01126">
    <property type="entry name" value="DDE_Tnp_IS1595"/>
    <property type="match status" value="1"/>
</dbReference>
<feature type="region of interest" description="Disordered" evidence="1">
    <location>
        <begin position="180"/>
        <end position="225"/>
    </location>
</feature>
<dbReference type="InterPro" id="IPR053164">
    <property type="entry name" value="IS1016-like_transposase"/>
</dbReference>
<comment type="caution">
    <text evidence="3">The sequence shown here is derived from an EMBL/GenBank/DDBJ whole genome shotgun (WGS) entry which is preliminary data.</text>
</comment>
<feature type="compositionally biased region" description="Low complexity" evidence="1">
    <location>
        <begin position="180"/>
        <end position="218"/>
    </location>
</feature>